<name>A0ABW0T118_9GAMM</name>
<accession>A0ABW0T118</accession>
<dbReference type="EC" id="2.1.1.-" evidence="2"/>
<evidence type="ECO:0000259" key="1">
    <source>
        <dbReference type="Pfam" id="PF13649"/>
    </source>
</evidence>
<proteinExistence type="predicted"/>
<dbReference type="PANTHER" id="PTHR43591:SF24">
    <property type="entry name" value="2-METHOXY-6-POLYPRENYL-1,4-BENZOQUINOL METHYLASE, MITOCHONDRIAL"/>
    <property type="match status" value="1"/>
</dbReference>
<protein>
    <submittedName>
        <fullName evidence="2">Class I SAM-dependent methyltransferase</fullName>
        <ecNumber evidence="2">2.1.1.-</ecNumber>
    </submittedName>
</protein>
<dbReference type="PANTHER" id="PTHR43591">
    <property type="entry name" value="METHYLTRANSFERASE"/>
    <property type="match status" value="1"/>
</dbReference>
<comment type="caution">
    <text evidence="2">The sequence shown here is derived from an EMBL/GenBank/DDBJ whole genome shotgun (WGS) entry which is preliminary data.</text>
</comment>
<keyword evidence="2" id="KW-0808">Transferase</keyword>
<dbReference type="RefSeq" id="WP_377327938.1">
    <property type="nucleotide sequence ID" value="NZ_JBHSNG010000014.1"/>
</dbReference>
<dbReference type="SUPFAM" id="SSF53335">
    <property type="entry name" value="S-adenosyl-L-methionine-dependent methyltransferases"/>
    <property type="match status" value="1"/>
</dbReference>
<keyword evidence="2" id="KW-0489">Methyltransferase</keyword>
<reference evidence="3" key="1">
    <citation type="journal article" date="2019" name="Int. J. Syst. Evol. Microbiol.">
        <title>The Global Catalogue of Microorganisms (GCM) 10K type strain sequencing project: providing services to taxonomists for standard genome sequencing and annotation.</title>
        <authorList>
            <consortium name="The Broad Institute Genomics Platform"/>
            <consortium name="The Broad Institute Genome Sequencing Center for Infectious Disease"/>
            <person name="Wu L."/>
            <person name="Ma J."/>
        </authorList>
    </citation>
    <scope>NUCLEOTIDE SEQUENCE [LARGE SCALE GENOMIC DNA]</scope>
    <source>
        <strain evidence="3">CGMCC 1.13587</strain>
    </source>
</reference>
<feature type="domain" description="Methyltransferase" evidence="1">
    <location>
        <begin position="51"/>
        <end position="148"/>
    </location>
</feature>
<evidence type="ECO:0000313" key="3">
    <source>
        <dbReference type="Proteomes" id="UP001596111"/>
    </source>
</evidence>
<dbReference type="EMBL" id="JBHSNG010000014">
    <property type="protein sequence ID" value="MFC5582140.1"/>
    <property type="molecule type" value="Genomic_DNA"/>
</dbReference>
<dbReference type="GO" id="GO:0008168">
    <property type="term" value="F:methyltransferase activity"/>
    <property type="evidence" value="ECO:0007669"/>
    <property type="project" value="UniProtKB-KW"/>
</dbReference>
<dbReference type="Pfam" id="PF13649">
    <property type="entry name" value="Methyltransf_25"/>
    <property type="match status" value="1"/>
</dbReference>
<organism evidence="2 3">
    <name type="scientific">Rhodanobacter terrae</name>
    <dbReference type="NCBI Taxonomy" id="418647"/>
    <lineage>
        <taxon>Bacteria</taxon>
        <taxon>Pseudomonadati</taxon>
        <taxon>Pseudomonadota</taxon>
        <taxon>Gammaproteobacteria</taxon>
        <taxon>Lysobacterales</taxon>
        <taxon>Rhodanobacteraceae</taxon>
        <taxon>Rhodanobacter</taxon>
    </lineage>
</organism>
<dbReference type="InterPro" id="IPR041698">
    <property type="entry name" value="Methyltransf_25"/>
</dbReference>
<dbReference type="Gene3D" id="3.40.50.150">
    <property type="entry name" value="Vaccinia Virus protein VP39"/>
    <property type="match status" value="1"/>
</dbReference>
<dbReference type="Proteomes" id="UP001596111">
    <property type="component" value="Unassembled WGS sequence"/>
</dbReference>
<evidence type="ECO:0000313" key="2">
    <source>
        <dbReference type="EMBL" id="MFC5582140.1"/>
    </source>
</evidence>
<sequence>MTESTPATKGLVLHSHARYYDFVVRLLTLGHGHALHERLVGLAGLAPGEAVLDVGCGTGSLALAAKARVGAGGTVHGIDASREMIEQASRKARRRRMPVGFRIASVETLPFPDGSFDVVFSTLMLHHLPRPLRRACAIEITRVLRPGGRVLMADFRVPTRRRGGWLGRLHRHGSVTAEEVRELLVGRGFHVLESGDVGIGDLHFTLASREGHR</sequence>
<keyword evidence="3" id="KW-1185">Reference proteome</keyword>
<dbReference type="GO" id="GO:0032259">
    <property type="term" value="P:methylation"/>
    <property type="evidence" value="ECO:0007669"/>
    <property type="project" value="UniProtKB-KW"/>
</dbReference>
<dbReference type="CDD" id="cd02440">
    <property type="entry name" value="AdoMet_MTases"/>
    <property type="match status" value="1"/>
</dbReference>
<dbReference type="InterPro" id="IPR029063">
    <property type="entry name" value="SAM-dependent_MTases_sf"/>
</dbReference>
<gene>
    <name evidence="2" type="ORF">ACFPPB_13535</name>
</gene>